<protein>
    <submittedName>
        <fullName evidence="7">Glyoxylase, beta-lactamase superfamily II</fullName>
    </submittedName>
</protein>
<evidence type="ECO:0000256" key="1">
    <source>
        <dbReference type="ARBA" id="ARBA00007749"/>
    </source>
</evidence>
<dbReference type="InterPro" id="IPR036866">
    <property type="entry name" value="RibonucZ/Hydroxyglut_hydro"/>
</dbReference>
<proteinExistence type="inferred from homology"/>
<dbReference type="SMART" id="SM00849">
    <property type="entry name" value="Lactamase_B"/>
    <property type="match status" value="1"/>
</dbReference>
<name>A0A1H6R4Q9_9GAMM</name>
<dbReference type="Gene3D" id="3.60.15.10">
    <property type="entry name" value="Ribonuclease Z/Hydroxyacylglutathione hydrolase-like"/>
    <property type="match status" value="1"/>
</dbReference>
<reference evidence="7 8" key="1">
    <citation type="submission" date="2016-10" db="EMBL/GenBank/DDBJ databases">
        <authorList>
            <person name="de Groot N.N."/>
        </authorList>
    </citation>
    <scope>NUCLEOTIDE SEQUENCE [LARGE SCALE GENOMIC DNA]</scope>
    <source>
        <strain evidence="7 8">DSM 26515</strain>
    </source>
</reference>
<evidence type="ECO:0000256" key="5">
    <source>
        <dbReference type="SAM" id="SignalP"/>
    </source>
</evidence>
<evidence type="ECO:0000256" key="4">
    <source>
        <dbReference type="ARBA" id="ARBA00022833"/>
    </source>
</evidence>
<evidence type="ECO:0000259" key="6">
    <source>
        <dbReference type="SMART" id="SM00849"/>
    </source>
</evidence>
<evidence type="ECO:0000313" key="7">
    <source>
        <dbReference type="EMBL" id="SEI50723.1"/>
    </source>
</evidence>
<feature type="domain" description="Metallo-beta-lactamase" evidence="6">
    <location>
        <begin position="66"/>
        <end position="270"/>
    </location>
</feature>
<keyword evidence="4" id="KW-0862">Zinc</keyword>
<evidence type="ECO:0000256" key="2">
    <source>
        <dbReference type="ARBA" id="ARBA00022723"/>
    </source>
</evidence>
<gene>
    <name evidence="7" type="ORF">SAMN04487997_1007</name>
</gene>
<dbReference type="EMBL" id="FNYC01000001">
    <property type="protein sequence ID" value="SEI50723.1"/>
    <property type="molecule type" value="Genomic_DNA"/>
</dbReference>
<evidence type="ECO:0000313" key="8">
    <source>
        <dbReference type="Proteomes" id="UP000199420"/>
    </source>
</evidence>
<feature type="signal peptide" evidence="5">
    <location>
        <begin position="1"/>
        <end position="27"/>
    </location>
</feature>
<keyword evidence="5" id="KW-0732">Signal</keyword>
<comment type="similarity">
    <text evidence="1">Belongs to the metallo-beta-lactamase superfamily.</text>
</comment>
<dbReference type="Pfam" id="PF00753">
    <property type="entry name" value="Lactamase_B"/>
    <property type="match status" value="1"/>
</dbReference>
<dbReference type="Proteomes" id="UP000199420">
    <property type="component" value="Unassembled WGS sequence"/>
</dbReference>
<dbReference type="InterPro" id="IPR051013">
    <property type="entry name" value="MBL_superfamily_lactonases"/>
</dbReference>
<dbReference type="InterPro" id="IPR001279">
    <property type="entry name" value="Metallo-B-lactamas"/>
</dbReference>
<keyword evidence="3" id="KW-0378">Hydrolase</keyword>
<dbReference type="PANTHER" id="PTHR42978:SF3">
    <property type="entry name" value="BLR3078 PROTEIN"/>
    <property type="match status" value="1"/>
</dbReference>
<dbReference type="AlphaFoldDB" id="A0A1H6R4Q9"/>
<feature type="chain" id="PRO_5011445499" evidence="5">
    <location>
        <begin position="28"/>
        <end position="286"/>
    </location>
</feature>
<accession>A0A1H6R4Q9</accession>
<dbReference type="STRING" id="529704.SAMN02927913_0922"/>
<dbReference type="GO" id="GO:0046872">
    <property type="term" value="F:metal ion binding"/>
    <property type="evidence" value="ECO:0007669"/>
    <property type="project" value="UniProtKB-KW"/>
</dbReference>
<dbReference type="PANTHER" id="PTHR42978">
    <property type="entry name" value="QUORUM-QUENCHING LACTONASE YTNP-RELATED-RELATED"/>
    <property type="match status" value="1"/>
</dbReference>
<sequence length="286" mass="31265">MRFPSLSRAVRGLLPVLWLAFATLAHGAGASPDIRLYVLDCGRLDFQDLGMFDDSGALDGKPGSMSAPCFLIRHPKGLLLWDTGLGDAIADRPGGVAVAPGIRATVPVRLVDQLRTLGLAPSDIDYLAFSHWHEDHTGNANLFGKATWIMQRKELAAATGHTPPPFESLAPVSAWRVAPKRIIDGDTDVFGDGSVRILSMPGHTPGHQVLELRLSRAGVVLLAGDLYHSRENRRFRRVPRVNTDRAQTLASMDRFEAIAARTHAWVVIPHDSRDIAALPRFPSYLH</sequence>
<dbReference type="GO" id="GO:0016787">
    <property type="term" value="F:hydrolase activity"/>
    <property type="evidence" value="ECO:0007669"/>
    <property type="project" value="UniProtKB-KW"/>
</dbReference>
<keyword evidence="8" id="KW-1185">Reference proteome</keyword>
<evidence type="ECO:0000256" key="3">
    <source>
        <dbReference type="ARBA" id="ARBA00022801"/>
    </source>
</evidence>
<dbReference type="CDD" id="cd07729">
    <property type="entry name" value="AHL_lactonase_MBL-fold"/>
    <property type="match status" value="1"/>
</dbReference>
<keyword evidence="2" id="KW-0479">Metal-binding</keyword>
<organism evidence="7 8">
    <name type="scientific">Frateuria terrea</name>
    <dbReference type="NCBI Taxonomy" id="529704"/>
    <lineage>
        <taxon>Bacteria</taxon>
        <taxon>Pseudomonadati</taxon>
        <taxon>Pseudomonadota</taxon>
        <taxon>Gammaproteobacteria</taxon>
        <taxon>Lysobacterales</taxon>
        <taxon>Rhodanobacteraceae</taxon>
        <taxon>Frateuria</taxon>
    </lineage>
</organism>
<dbReference type="RefSeq" id="WP_217638711.1">
    <property type="nucleotide sequence ID" value="NZ_FNYC01000001.1"/>
</dbReference>
<dbReference type="SUPFAM" id="SSF56281">
    <property type="entry name" value="Metallo-hydrolase/oxidoreductase"/>
    <property type="match status" value="1"/>
</dbReference>